<gene>
    <name evidence="1" type="ORF">GV832_17510</name>
</gene>
<dbReference type="Proteomes" id="UP001193501">
    <property type="component" value="Unassembled WGS sequence"/>
</dbReference>
<sequence length="65" mass="6656">MTLKASVLPKASTSEQVVTLPAAEVSVTAVASSTPVPPTGLRMLTDWTKTAVSALGLNVLETSVM</sequence>
<dbReference type="RefSeq" id="WP_168776190.1">
    <property type="nucleotide sequence ID" value="NZ_JAABNR010000022.1"/>
</dbReference>
<name>A0AAE5BX06_9RHOB</name>
<protein>
    <submittedName>
        <fullName evidence="1">Uncharacterized protein</fullName>
    </submittedName>
</protein>
<accession>A0AAE5BX06</accession>
<keyword evidence="2" id="KW-1185">Reference proteome</keyword>
<evidence type="ECO:0000313" key="2">
    <source>
        <dbReference type="Proteomes" id="UP001193501"/>
    </source>
</evidence>
<proteinExistence type="predicted"/>
<evidence type="ECO:0000313" key="1">
    <source>
        <dbReference type="EMBL" id="NBZ89389.1"/>
    </source>
</evidence>
<comment type="caution">
    <text evidence="1">The sequence shown here is derived from an EMBL/GenBank/DDBJ whole genome shotgun (WGS) entry which is preliminary data.</text>
</comment>
<dbReference type="EMBL" id="JAABNR010000022">
    <property type="protein sequence ID" value="NBZ89389.1"/>
    <property type="molecule type" value="Genomic_DNA"/>
</dbReference>
<organism evidence="1 2">
    <name type="scientific">Stagnihabitans tardus</name>
    <dbReference type="NCBI Taxonomy" id="2699202"/>
    <lineage>
        <taxon>Bacteria</taxon>
        <taxon>Pseudomonadati</taxon>
        <taxon>Pseudomonadota</taxon>
        <taxon>Alphaproteobacteria</taxon>
        <taxon>Rhodobacterales</taxon>
        <taxon>Paracoccaceae</taxon>
        <taxon>Stagnihabitans</taxon>
    </lineage>
</organism>
<reference evidence="1" key="1">
    <citation type="submission" date="2020-01" db="EMBL/GenBank/DDBJ databases">
        <authorList>
            <person name="Chen W.-M."/>
        </authorList>
    </citation>
    <scope>NUCLEOTIDE SEQUENCE</scope>
    <source>
        <strain evidence="1">CYK-10</strain>
    </source>
</reference>
<dbReference type="AlphaFoldDB" id="A0AAE5BX06"/>